<dbReference type="EMBL" id="JAMOIL010000008">
    <property type="protein sequence ID" value="MCM0620100.1"/>
    <property type="molecule type" value="Genomic_DNA"/>
</dbReference>
<accession>A0A9X2D6D6</accession>
<dbReference type="InterPro" id="IPR006059">
    <property type="entry name" value="SBP"/>
</dbReference>
<dbReference type="AlphaFoldDB" id="A0A9X2D6D6"/>
<evidence type="ECO:0000256" key="1">
    <source>
        <dbReference type="SAM" id="MobiDB-lite"/>
    </source>
</evidence>
<dbReference type="PANTHER" id="PTHR43649">
    <property type="entry name" value="ARABINOSE-BINDING PROTEIN-RELATED"/>
    <property type="match status" value="1"/>
</dbReference>
<dbReference type="PANTHER" id="PTHR43649:SF12">
    <property type="entry name" value="DIACETYLCHITOBIOSE BINDING PROTEIN DASA"/>
    <property type="match status" value="1"/>
</dbReference>
<keyword evidence="3" id="KW-1185">Reference proteome</keyword>
<protein>
    <submittedName>
        <fullName evidence="2">Extracellular solute-binding protein</fullName>
    </submittedName>
</protein>
<feature type="compositionally biased region" description="Acidic residues" evidence="1">
    <location>
        <begin position="460"/>
        <end position="469"/>
    </location>
</feature>
<name>A0A9X2D6D6_9ACTN</name>
<gene>
    <name evidence="2" type="ORF">M8330_07305</name>
</gene>
<dbReference type="RefSeq" id="WP_250053122.1">
    <property type="nucleotide sequence ID" value="NZ_JAMJPH010000010.1"/>
</dbReference>
<comment type="caution">
    <text evidence="2">The sequence shown here is derived from an EMBL/GenBank/DDBJ whole genome shotgun (WGS) entry which is preliminary data.</text>
</comment>
<sequence length="469" mass="50089">MATLLTGALLVGCSTEGESGLSGQPTVSSSADASDTASGTPTEDLPELTVGLWGTKPVVAAYRRAIDRYNATSQLAQVTLTVWDSRADAVDAISAGDVPDVYLASRRDLAFLLQEGLTRPVDELLDERFVDFGDDYSREALEAFSADRRLQCMPSTVDPQVIYYNTDLIDFDAMEAAGREVPSESRRSWSIEEALAAARWAVNDNHGGAAAGLYIDPSLSGISAFLYSGGGQLFDDDDDPTSLVLSSDSDVESLTRLLRIMRNKQVSLTPGQLSRKSAQQWFEDGELGMMVGTRSQVPALRKSGVSFDVIPLPSIGDAATVGETTAFCLDPDTESLAGSADLLAYLVSDEVLQPLAATGAVVPANQSVALSEAFTQPSQQPAHADLFTYTVRNMVRPPLLTEWEDLLDVVDPLIEGMYEKRGRIDVPLQASIIDSLSREVLPQPESEDSGDSGDSTDPTDSGESDGAEG</sequence>
<dbReference type="InterPro" id="IPR050490">
    <property type="entry name" value="Bact_solute-bd_prot1"/>
</dbReference>
<evidence type="ECO:0000313" key="3">
    <source>
        <dbReference type="Proteomes" id="UP001139485"/>
    </source>
</evidence>
<dbReference type="Gene3D" id="3.40.190.10">
    <property type="entry name" value="Periplasmic binding protein-like II"/>
    <property type="match status" value="1"/>
</dbReference>
<dbReference type="SUPFAM" id="SSF53850">
    <property type="entry name" value="Periplasmic binding protein-like II"/>
    <property type="match status" value="1"/>
</dbReference>
<feature type="compositionally biased region" description="Low complexity" evidence="1">
    <location>
        <begin position="28"/>
        <end position="38"/>
    </location>
</feature>
<dbReference type="Pfam" id="PF13416">
    <property type="entry name" value="SBP_bac_8"/>
    <property type="match status" value="1"/>
</dbReference>
<reference evidence="2" key="1">
    <citation type="submission" date="2022-05" db="EMBL/GenBank/DDBJ databases">
        <authorList>
            <person name="Tuo L."/>
        </authorList>
    </citation>
    <scope>NUCLEOTIDE SEQUENCE</scope>
    <source>
        <strain evidence="2">BSK12Z-4</strain>
    </source>
</reference>
<dbReference type="Proteomes" id="UP001139485">
    <property type="component" value="Unassembled WGS sequence"/>
</dbReference>
<evidence type="ECO:0000313" key="2">
    <source>
        <dbReference type="EMBL" id="MCM0620100.1"/>
    </source>
</evidence>
<feature type="region of interest" description="Disordered" evidence="1">
    <location>
        <begin position="436"/>
        <end position="469"/>
    </location>
</feature>
<feature type="region of interest" description="Disordered" evidence="1">
    <location>
        <begin position="16"/>
        <end position="45"/>
    </location>
</feature>
<proteinExistence type="predicted"/>
<organism evidence="2 3">
    <name type="scientific">Nocardioides bruguierae</name>
    <dbReference type="NCBI Taxonomy" id="2945102"/>
    <lineage>
        <taxon>Bacteria</taxon>
        <taxon>Bacillati</taxon>
        <taxon>Actinomycetota</taxon>
        <taxon>Actinomycetes</taxon>
        <taxon>Propionibacteriales</taxon>
        <taxon>Nocardioidaceae</taxon>
        <taxon>Nocardioides</taxon>
    </lineage>
</organism>